<accession>A0AAD0YMM6</accession>
<dbReference type="Proteomes" id="UP000278288">
    <property type="component" value="Chromosome"/>
</dbReference>
<name>A0AAD0YMM6_CHRNA</name>
<proteinExistence type="predicted"/>
<dbReference type="CDD" id="cd01427">
    <property type="entry name" value="HAD_like"/>
    <property type="match status" value="1"/>
</dbReference>
<keyword evidence="2" id="KW-1185">Reference proteome</keyword>
<dbReference type="InterPro" id="IPR036412">
    <property type="entry name" value="HAD-like_sf"/>
</dbReference>
<dbReference type="Pfam" id="PF13419">
    <property type="entry name" value="HAD_2"/>
    <property type="match status" value="1"/>
</dbReference>
<sequence>MENSFNSLFDFLLKINNASVLFFDMDDTLIYTNFANYLSYYEAIKRVVTTKINIPSYNPKERFNRNNIYSFLPNLNPSQYKDIINVKKQIYPQYLCETILNTTIADILKLYYNTNRIVLVTNSSKERAKKTLEYHKISNLFTEKIYQEELERKDINKYKNAINTLKIKPSSILVFENEKTEIVSAELAGIPKENIFNI</sequence>
<organism evidence="1 2">
    <name type="scientific">Chryseobacterium nakagawai</name>
    <dbReference type="NCBI Taxonomy" id="1241982"/>
    <lineage>
        <taxon>Bacteria</taxon>
        <taxon>Pseudomonadati</taxon>
        <taxon>Bacteroidota</taxon>
        <taxon>Flavobacteriia</taxon>
        <taxon>Flavobacteriales</taxon>
        <taxon>Weeksellaceae</taxon>
        <taxon>Chryseobacterium group</taxon>
        <taxon>Chryseobacterium</taxon>
    </lineage>
</organism>
<protein>
    <submittedName>
        <fullName evidence="1">Uncharacterized protein</fullName>
    </submittedName>
</protein>
<dbReference type="Gene3D" id="3.40.50.1000">
    <property type="entry name" value="HAD superfamily/HAD-like"/>
    <property type="match status" value="1"/>
</dbReference>
<dbReference type="InterPro" id="IPR041492">
    <property type="entry name" value="HAD_2"/>
</dbReference>
<dbReference type="EMBL" id="CP033923">
    <property type="protein sequence ID" value="AZA90548.1"/>
    <property type="molecule type" value="Genomic_DNA"/>
</dbReference>
<dbReference type="InterPro" id="IPR023214">
    <property type="entry name" value="HAD_sf"/>
</dbReference>
<dbReference type="KEGG" id="cnk:EG343_07910"/>
<reference evidence="1 2" key="1">
    <citation type="submission" date="2018-11" db="EMBL/GenBank/DDBJ databases">
        <title>Proposal to divide the Flavobacteriaceae and reorganize its genera based on Amino Acid Identity values calculated from whole genome sequences.</title>
        <authorList>
            <person name="Nicholson A.C."/>
            <person name="Gulvik C.A."/>
            <person name="Whitney A.M."/>
            <person name="Humrighouse B.W."/>
            <person name="Bell M."/>
            <person name="Holmes B."/>
            <person name="Steigerwalt A.G."/>
            <person name="Villarma A."/>
            <person name="Sheth M."/>
            <person name="Batra D."/>
            <person name="Pryor J."/>
            <person name="Bernardet J.-F."/>
            <person name="Hugo C."/>
            <person name="Kampfer P."/>
            <person name="Newman J."/>
            <person name="McQuiston J.R."/>
        </authorList>
    </citation>
    <scope>NUCLEOTIDE SEQUENCE [LARGE SCALE GENOMIC DNA]</scope>
    <source>
        <strain evidence="1 2">G0041</strain>
    </source>
</reference>
<dbReference type="Gene3D" id="1.10.150.730">
    <property type="match status" value="1"/>
</dbReference>
<dbReference type="SUPFAM" id="SSF56784">
    <property type="entry name" value="HAD-like"/>
    <property type="match status" value="1"/>
</dbReference>
<evidence type="ECO:0000313" key="1">
    <source>
        <dbReference type="EMBL" id="AZA90548.1"/>
    </source>
</evidence>
<dbReference type="AlphaFoldDB" id="A0AAD0YMM6"/>
<evidence type="ECO:0000313" key="2">
    <source>
        <dbReference type="Proteomes" id="UP000278288"/>
    </source>
</evidence>
<dbReference type="RefSeq" id="WP_123857273.1">
    <property type="nucleotide sequence ID" value="NZ_CP033923.1"/>
</dbReference>
<gene>
    <name evidence="1" type="ORF">EG343_07910</name>
</gene>